<feature type="transmembrane region" description="Helical" evidence="1">
    <location>
        <begin position="251"/>
        <end position="273"/>
    </location>
</feature>
<keyword evidence="4" id="KW-1185">Reference proteome</keyword>
<feature type="transmembrane region" description="Helical" evidence="1">
    <location>
        <begin position="220"/>
        <end position="239"/>
    </location>
</feature>
<gene>
    <name evidence="3" type="ORF">ACFOUR_01525</name>
</gene>
<feature type="transmembrane region" description="Helical" evidence="1">
    <location>
        <begin position="21"/>
        <end position="47"/>
    </location>
</feature>
<accession>A0ABD5NK57</accession>
<dbReference type="RefSeq" id="WP_256532016.1">
    <property type="nucleotide sequence ID" value="NZ_CP101824.1"/>
</dbReference>
<proteinExistence type="predicted"/>
<dbReference type="Proteomes" id="UP001595846">
    <property type="component" value="Unassembled WGS sequence"/>
</dbReference>
<protein>
    <recommendedName>
        <fullName evidence="2">DUF7847 domain-containing protein</fullName>
    </recommendedName>
</protein>
<name>A0ABD5NK57_9EURY</name>
<keyword evidence="1" id="KW-1133">Transmembrane helix</keyword>
<comment type="caution">
    <text evidence="3">The sequence shown here is derived from an EMBL/GenBank/DDBJ whole genome shotgun (WGS) entry which is preliminary data.</text>
</comment>
<evidence type="ECO:0000259" key="2">
    <source>
        <dbReference type="Pfam" id="PF25231"/>
    </source>
</evidence>
<keyword evidence="1" id="KW-0812">Transmembrane</keyword>
<evidence type="ECO:0000313" key="4">
    <source>
        <dbReference type="Proteomes" id="UP001595846"/>
    </source>
</evidence>
<reference evidence="3 4" key="1">
    <citation type="journal article" date="2019" name="Int. J. Syst. Evol. Microbiol.">
        <title>The Global Catalogue of Microorganisms (GCM) 10K type strain sequencing project: providing services to taxonomists for standard genome sequencing and annotation.</title>
        <authorList>
            <consortium name="The Broad Institute Genomics Platform"/>
            <consortium name="The Broad Institute Genome Sequencing Center for Infectious Disease"/>
            <person name="Wu L."/>
            <person name="Ma J."/>
        </authorList>
    </citation>
    <scope>NUCLEOTIDE SEQUENCE [LARGE SCALE GENOMIC DNA]</scope>
    <source>
        <strain evidence="3 4">IBRC-M 10256</strain>
    </source>
</reference>
<dbReference type="Pfam" id="PF25231">
    <property type="entry name" value="DUF7847"/>
    <property type="match status" value="1"/>
</dbReference>
<evidence type="ECO:0000313" key="3">
    <source>
        <dbReference type="EMBL" id="MFC3957053.1"/>
    </source>
</evidence>
<feature type="transmembrane region" description="Helical" evidence="1">
    <location>
        <begin position="163"/>
        <end position="192"/>
    </location>
</feature>
<organism evidence="3 4">
    <name type="scientific">Halovivax cerinus</name>
    <dbReference type="NCBI Taxonomy" id="1487865"/>
    <lineage>
        <taxon>Archaea</taxon>
        <taxon>Methanobacteriati</taxon>
        <taxon>Methanobacteriota</taxon>
        <taxon>Stenosarchaea group</taxon>
        <taxon>Halobacteria</taxon>
        <taxon>Halobacteriales</taxon>
        <taxon>Natrialbaceae</taxon>
        <taxon>Halovivax</taxon>
    </lineage>
</organism>
<feature type="domain" description="DUF7847" evidence="2">
    <location>
        <begin position="3"/>
        <end position="279"/>
    </location>
</feature>
<dbReference type="EMBL" id="JBHSAQ010000001">
    <property type="protein sequence ID" value="MFC3957053.1"/>
    <property type="molecule type" value="Genomic_DNA"/>
</dbReference>
<dbReference type="GeneID" id="73904783"/>
<dbReference type="AlphaFoldDB" id="A0ABD5NK57"/>
<dbReference type="InterPro" id="IPR057169">
    <property type="entry name" value="DUF7847"/>
</dbReference>
<feature type="transmembrane region" description="Helical" evidence="1">
    <location>
        <begin position="127"/>
        <end position="151"/>
    </location>
</feature>
<evidence type="ECO:0000256" key="1">
    <source>
        <dbReference type="SAM" id="Phobius"/>
    </source>
</evidence>
<feature type="transmembrane region" description="Helical" evidence="1">
    <location>
        <begin position="67"/>
        <end position="95"/>
    </location>
</feature>
<sequence>MSLSIRRVVSEGISVATSRSGAVLALLFFVAESLGVLLMLVAGTTYVPVDIGTGVTGGPEVAAGGELPASVAAVTSALTGVFTAIVTIPITIVAIRTFVGGATDGIPDAYLFDRIGRATASAFGASLLYGLVVVTISFVSAFVLLAAAVLVGGTDVATSAVGLLAFATLAFVIVVGTIALFGIVWLHTLFLLHEVSVRDRGALGAFRGSWAAVRGNRLKLAALAGGLVVIRGLVSWVSVPSGYGGWSTLQLLLTPIGLAVTAVVGVYVTAILARAYRRLRPDVGETFT</sequence>
<keyword evidence="1" id="KW-0472">Membrane</keyword>